<dbReference type="EMBL" id="KZ506770">
    <property type="protein sequence ID" value="PKU38353.1"/>
    <property type="molecule type" value="Genomic_DNA"/>
</dbReference>
<dbReference type="PANTHER" id="PTHR33395">
    <property type="entry name" value="TRANSCRIPTASE, PUTATIVE-RELATED-RELATED"/>
    <property type="match status" value="1"/>
</dbReference>
<dbReference type="GO" id="GO:0007508">
    <property type="term" value="P:larval heart development"/>
    <property type="evidence" value="ECO:0007669"/>
    <property type="project" value="TreeGrafter"/>
</dbReference>
<proteinExistence type="predicted"/>
<dbReference type="PANTHER" id="PTHR33395:SF22">
    <property type="entry name" value="REVERSE TRANSCRIPTASE DOMAIN-CONTAINING PROTEIN"/>
    <property type="match status" value="1"/>
</dbReference>
<protein>
    <submittedName>
        <fullName evidence="1">Rna-directed dna polymerase from mobile element jockey-like</fullName>
    </submittedName>
</protein>
<dbReference type="Proteomes" id="UP000233556">
    <property type="component" value="Unassembled WGS sequence"/>
</dbReference>
<dbReference type="AlphaFoldDB" id="A0A2I0TXC3"/>
<dbReference type="GO" id="GO:0003964">
    <property type="term" value="F:RNA-directed DNA polymerase activity"/>
    <property type="evidence" value="ECO:0007669"/>
    <property type="project" value="UniProtKB-KW"/>
</dbReference>
<keyword evidence="1" id="KW-0548">Nucleotidyltransferase</keyword>
<organism evidence="1 2">
    <name type="scientific">Limosa lapponica baueri</name>
    <dbReference type="NCBI Taxonomy" id="1758121"/>
    <lineage>
        <taxon>Eukaryota</taxon>
        <taxon>Metazoa</taxon>
        <taxon>Chordata</taxon>
        <taxon>Craniata</taxon>
        <taxon>Vertebrata</taxon>
        <taxon>Euteleostomi</taxon>
        <taxon>Archelosauria</taxon>
        <taxon>Archosauria</taxon>
        <taxon>Dinosauria</taxon>
        <taxon>Saurischia</taxon>
        <taxon>Theropoda</taxon>
        <taxon>Coelurosauria</taxon>
        <taxon>Aves</taxon>
        <taxon>Neognathae</taxon>
        <taxon>Neoaves</taxon>
        <taxon>Charadriiformes</taxon>
        <taxon>Scolopacidae</taxon>
        <taxon>Limosa</taxon>
    </lineage>
</organism>
<gene>
    <name evidence="1" type="ORF">llap_11343</name>
</gene>
<accession>A0A2I0TXC3</accession>
<dbReference type="OrthoDB" id="9367242at2759"/>
<keyword evidence="1" id="KW-0808">Transferase</keyword>
<keyword evidence="1" id="KW-0695">RNA-directed DNA polymerase</keyword>
<evidence type="ECO:0000313" key="1">
    <source>
        <dbReference type="EMBL" id="PKU38353.1"/>
    </source>
</evidence>
<reference evidence="2" key="1">
    <citation type="submission" date="2017-11" db="EMBL/GenBank/DDBJ databases">
        <authorList>
            <person name="Lima N.C."/>
            <person name="Parody-Merino A.M."/>
            <person name="Battley P.F."/>
            <person name="Fidler A.E."/>
            <person name="Prosdocimi F."/>
        </authorList>
    </citation>
    <scope>NUCLEOTIDE SEQUENCE [LARGE SCALE GENOMIC DNA]</scope>
</reference>
<sequence>MRKAKACLELNLARDVKDKKGFISSKRKTRENVCTLLNDVGALVMEDAEKVELLNAFFASVFTAKAGPQEPQTLEVGETAWSKEDSPLITDRVRDHLSKFDTHKSMGPDGMHPRVQRELADVIVKLLLIIFEKIM</sequence>
<name>A0A2I0TXC3_LIMLA</name>
<dbReference type="GO" id="GO:0031012">
    <property type="term" value="C:extracellular matrix"/>
    <property type="evidence" value="ECO:0007669"/>
    <property type="project" value="TreeGrafter"/>
</dbReference>
<evidence type="ECO:0000313" key="2">
    <source>
        <dbReference type="Proteomes" id="UP000233556"/>
    </source>
</evidence>
<reference evidence="2" key="2">
    <citation type="submission" date="2017-12" db="EMBL/GenBank/DDBJ databases">
        <title>Genome sequence of the Bar-tailed Godwit (Limosa lapponica baueri).</title>
        <authorList>
            <person name="Lima N.C.B."/>
            <person name="Parody-Merino A.M."/>
            <person name="Battley P.F."/>
            <person name="Fidler A.E."/>
            <person name="Prosdocimi F."/>
        </authorList>
    </citation>
    <scope>NUCLEOTIDE SEQUENCE [LARGE SCALE GENOMIC DNA]</scope>
</reference>
<dbReference type="GO" id="GO:0061343">
    <property type="term" value="P:cell adhesion involved in heart morphogenesis"/>
    <property type="evidence" value="ECO:0007669"/>
    <property type="project" value="TreeGrafter"/>
</dbReference>
<keyword evidence="2" id="KW-1185">Reference proteome</keyword>